<dbReference type="InterPro" id="IPR008271">
    <property type="entry name" value="Ser/Thr_kinase_AS"/>
</dbReference>
<evidence type="ECO:0000259" key="4">
    <source>
        <dbReference type="PROSITE" id="PS50011"/>
    </source>
</evidence>
<dbReference type="InterPro" id="IPR032675">
    <property type="entry name" value="LRR_dom_sf"/>
</dbReference>
<evidence type="ECO:0000313" key="6">
    <source>
        <dbReference type="Proteomes" id="UP001153678"/>
    </source>
</evidence>
<evidence type="ECO:0000256" key="3">
    <source>
        <dbReference type="SAM" id="MobiDB-lite"/>
    </source>
</evidence>
<feature type="compositionally biased region" description="Polar residues" evidence="3">
    <location>
        <begin position="245"/>
        <end position="255"/>
    </location>
</feature>
<feature type="region of interest" description="Disordered" evidence="3">
    <location>
        <begin position="461"/>
        <end position="518"/>
    </location>
</feature>
<dbReference type="OrthoDB" id="2397279at2759"/>
<dbReference type="GO" id="GO:0005524">
    <property type="term" value="F:ATP binding"/>
    <property type="evidence" value="ECO:0007669"/>
    <property type="project" value="UniProtKB-KW"/>
</dbReference>
<evidence type="ECO:0000313" key="5">
    <source>
        <dbReference type="EMBL" id="CAI2175662.1"/>
    </source>
</evidence>
<dbReference type="Gene3D" id="1.10.510.10">
    <property type="entry name" value="Transferase(Phosphotransferase) domain 1"/>
    <property type="match status" value="1"/>
</dbReference>
<keyword evidence="6" id="KW-1185">Reference proteome</keyword>
<dbReference type="Proteomes" id="UP001153678">
    <property type="component" value="Unassembled WGS sequence"/>
</dbReference>
<comment type="caution">
    <text evidence="5">The sequence shown here is derived from an EMBL/GenBank/DDBJ whole genome shotgun (WGS) entry which is preliminary data.</text>
</comment>
<feature type="region of interest" description="Disordered" evidence="3">
    <location>
        <begin position="240"/>
        <end position="265"/>
    </location>
</feature>
<dbReference type="Pfam" id="PF00069">
    <property type="entry name" value="Pkinase"/>
    <property type="match status" value="1"/>
</dbReference>
<dbReference type="AlphaFoldDB" id="A0A9W4WZQ6"/>
<accession>A0A9W4WZQ6</accession>
<dbReference type="PANTHER" id="PTHR24418">
    <property type="entry name" value="TYROSINE-PROTEIN KINASE"/>
    <property type="match status" value="1"/>
</dbReference>
<feature type="region of interest" description="Disordered" evidence="3">
    <location>
        <begin position="532"/>
        <end position="551"/>
    </location>
</feature>
<dbReference type="SUPFAM" id="SSF52058">
    <property type="entry name" value="L domain-like"/>
    <property type="match status" value="1"/>
</dbReference>
<dbReference type="EMBL" id="CAMKVN010001393">
    <property type="protein sequence ID" value="CAI2175662.1"/>
    <property type="molecule type" value="Genomic_DNA"/>
</dbReference>
<keyword evidence="1" id="KW-0547">Nucleotide-binding</keyword>
<reference evidence="5" key="1">
    <citation type="submission" date="2022-08" db="EMBL/GenBank/DDBJ databases">
        <authorList>
            <person name="Kallberg Y."/>
            <person name="Tangrot J."/>
            <person name="Rosling A."/>
        </authorList>
    </citation>
    <scope>NUCLEOTIDE SEQUENCE</scope>
    <source>
        <strain evidence="5">Wild A</strain>
    </source>
</reference>
<feature type="compositionally biased region" description="Low complexity" evidence="3">
    <location>
        <begin position="468"/>
        <end position="492"/>
    </location>
</feature>
<dbReference type="PROSITE" id="PS00108">
    <property type="entry name" value="PROTEIN_KINASE_ST"/>
    <property type="match status" value="1"/>
</dbReference>
<dbReference type="SUPFAM" id="SSF56112">
    <property type="entry name" value="Protein kinase-like (PK-like)"/>
    <property type="match status" value="1"/>
</dbReference>
<sequence>MVQAQEWLDENYPKEKRSEITILGIRNKNLEDLKFPARSEQLASLHFMGNNFPEQDLSMFSKFTNLEFLEIGSCHNRISEGVPNRFYGSLEPLKDLKKLNWLIIEDTDIDSGLEYLPKSVEKFNCSVNRKKDAKCQVLYNLFANEQGIVETDDKRRSIKNFPQKLRAYKQKSQIKAQVGEIITATQEVTLEELTQQLRKDEELNNRKGNILSTINNLKSIKEKDKQIQLLQKQQSSLQTKEQKQISTEQSNQQKPALNHLLGKGGFGEDRKNIQKEIDILKNLRNEYVIQYYDTHSDEHEVLIIMEYAKNGTLTKFINDNEDKEHDWSFNTNLIKQIALGLAYIHHENIIHRDLKSMNILLANGHQAKISDFGLSRAKVIRQKYSEQSDIYALALEDILKTIENNEESSQTENISEIGTQRSEETIATEYSNSLVMNLNQLNLGENQQIEQQALQIQPAYGKPRSWLGSPSGSGTSGSGISDSGISGSCPGSMSGGKSGSNGGISGSPPLPAGGVQSSWLKSSLPGTFCHSIRVVPPLTSPGPPKSKPEEE</sequence>
<dbReference type="InterPro" id="IPR011009">
    <property type="entry name" value="Kinase-like_dom_sf"/>
</dbReference>
<protein>
    <submittedName>
        <fullName evidence="5">4164_t:CDS:1</fullName>
    </submittedName>
</protein>
<dbReference type="GO" id="GO:0004672">
    <property type="term" value="F:protein kinase activity"/>
    <property type="evidence" value="ECO:0007669"/>
    <property type="project" value="InterPro"/>
</dbReference>
<gene>
    <name evidence="5" type="ORF">FWILDA_LOCUS7207</name>
</gene>
<name>A0A9W4WZQ6_9GLOM</name>
<proteinExistence type="predicted"/>
<dbReference type="InterPro" id="IPR000719">
    <property type="entry name" value="Prot_kinase_dom"/>
</dbReference>
<evidence type="ECO:0000256" key="1">
    <source>
        <dbReference type="ARBA" id="ARBA00022741"/>
    </source>
</evidence>
<feature type="domain" description="Protein kinase" evidence="4">
    <location>
        <begin position="197"/>
        <end position="551"/>
    </location>
</feature>
<dbReference type="InterPro" id="IPR050198">
    <property type="entry name" value="Non-receptor_tyrosine_kinases"/>
</dbReference>
<evidence type="ECO:0000256" key="2">
    <source>
        <dbReference type="ARBA" id="ARBA00022840"/>
    </source>
</evidence>
<dbReference type="Gene3D" id="3.80.10.10">
    <property type="entry name" value="Ribonuclease Inhibitor"/>
    <property type="match status" value="1"/>
</dbReference>
<dbReference type="PROSITE" id="PS50011">
    <property type="entry name" value="PROTEIN_KINASE_DOM"/>
    <property type="match status" value="1"/>
</dbReference>
<keyword evidence="2" id="KW-0067">ATP-binding</keyword>
<dbReference type="SMART" id="SM00220">
    <property type="entry name" value="S_TKc"/>
    <property type="match status" value="1"/>
</dbReference>
<feature type="compositionally biased region" description="Gly residues" evidence="3">
    <location>
        <begin position="493"/>
        <end position="505"/>
    </location>
</feature>
<organism evidence="5 6">
    <name type="scientific">Funneliformis geosporum</name>
    <dbReference type="NCBI Taxonomy" id="1117311"/>
    <lineage>
        <taxon>Eukaryota</taxon>
        <taxon>Fungi</taxon>
        <taxon>Fungi incertae sedis</taxon>
        <taxon>Mucoromycota</taxon>
        <taxon>Glomeromycotina</taxon>
        <taxon>Glomeromycetes</taxon>
        <taxon>Glomerales</taxon>
        <taxon>Glomeraceae</taxon>
        <taxon>Funneliformis</taxon>
    </lineage>
</organism>